<organism evidence="1 2">
    <name type="scientific">Araneus ventricosus</name>
    <name type="common">Orbweaver spider</name>
    <name type="synonym">Epeira ventricosa</name>
    <dbReference type="NCBI Taxonomy" id="182803"/>
    <lineage>
        <taxon>Eukaryota</taxon>
        <taxon>Metazoa</taxon>
        <taxon>Ecdysozoa</taxon>
        <taxon>Arthropoda</taxon>
        <taxon>Chelicerata</taxon>
        <taxon>Arachnida</taxon>
        <taxon>Araneae</taxon>
        <taxon>Araneomorphae</taxon>
        <taxon>Entelegynae</taxon>
        <taxon>Araneoidea</taxon>
        <taxon>Araneidae</taxon>
        <taxon>Araneus</taxon>
    </lineage>
</organism>
<accession>A0A4Y2G9M6</accession>
<dbReference type="EMBL" id="BGPR01001222">
    <property type="protein sequence ID" value="GBM48654.1"/>
    <property type="molecule type" value="Genomic_DNA"/>
</dbReference>
<reference evidence="1 2" key="1">
    <citation type="journal article" date="2019" name="Sci. Rep.">
        <title>Orb-weaving spider Araneus ventricosus genome elucidates the spidroin gene catalogue.</title>
        <authorList>
            <person name="Kono N."/>
            <person name="Nakamura H."/>
            <person name="Ohtoshi R."/>
            <person name="Moran D.A.P."/>
            <person name="Shinohara A."/>
            <person name="Yoshida Y."/>
            <person name="Fujiwara M."/>
            <person name="Mori M."/>
            <person name="Tomita M."/>
            <person name="Arakawa K."/>
        </authorList>
    </citation>
    <scope>NUCLEOTIDE SEQUENCE [LARGE SCALE GENOMIC DNA]</scope>
</reference>
<sequence>MSGARSILSFFSPAPVLITGLVRANDSRGMTDATAPCPPFARPLCLQSADPTDLHPLTTGNCLAGTSLLFSPEQNTAVSSLSLTSRWSLHDESLSLNKCEGWLLKEDQ</sequence>
<evidence type="ECO:0000313" key="1">
    <source>
        <dbReference type="EMBL" id="GBM48654.1"/>
    </source>
</evidence>
<gene>
    <name evidence="1" type="ORF">AVEN_135021_1</name>
</gene>
<proteinExistence type="predicted"/>
<keyword evidence="2" id="KW-1185">Reference proteome</keyword>
<comment type="caution">
    <text evidence="1">The sequence shown here is derived from an EMBL/GenBank/DDBJ whole genome shotgun (WGS) entry which is preliminary data.</text>
</comment>
<dbReference type="Proteomes" id="UP000499080">
    <property type="component" value="Unassembled WGS sequence"/>
</dbReference>
<name>A0A4Y2G9M6_ARAVE</name>
<dbReference type="AlphaFoldDB" id="A0A4Y2G9M6"/>
<protein>
    <submittedName>
        <fullName evidence="1">Uncharacterized protein</fullName>
    </submittedName>
</protein>
<evidence type="ECO:0000313" key="2">
    <source>
        <dbReference type="Proteomes" id="UP000499080"/>
    </source>
</evidence>